<dbReference type="AlphaFoldDB" id="A0A3G1L0Y6"/>
<dbReference type="PANTHER" id="PTHR34981">
    <property type="entry name" value="CELL DIVISION PROTEIN ZAPA"/>
    <property type="match status" value="1"/>
</dbReference>
<gene>
    <name evidence="10" type="ORF">DCMF_03165</name>
</gene>
<evidence type="ECO:0000256" key="1">
    <source>
        <dbReference type="ARBA" id="ARBA00004496"/>
    </source>
</evidence>
<dbReference type="InterPro" id="IPR007838">
    <property type="entry name" value="Cell_div_ZapA-like"/>
</dbReference>
<dbReference type="PANTHER" id="PTHR34981:SF1">
    <property type="entry name" value="CELL DIVISION PROTEIN ZAPA"/>
    <property type="match status" value="1"/>
</dbReference>
<dbReference type="GO" id="GO:0005829">
    <property type="term" value="C:cytosol"/>
    <property type="evidence" value="ECO:0007669"/>
    <property type="project" value="TreeGrafter"/>
</dbReference>
<evidence type="ECO:0000256" key="4">
    <source>
        <dbReference type="ARBA" id="ARBA00022618"/>
    </source>
</evidence>
<dbReference type="Gene3D" id="6.10.250.790">
    <property type="match status" value="1"/>
</dbReference>
<dbReference type="GO" id="GO:0032153">
    <property type="term" value="C:cell division site"/>
    <property type="evidence" value="ECO:0007669"/>
    <property type="project" value="TreeGrafter"/>
</dbReference>
<evidence type="ECO:0000256" key="7">
    <source>
        <dbReference type="ARBA" id="ARBA00024910"/>
    </source>
</evidence>
<keyword evidence="5" id="KW-0717">Septation</keyword>
<dbReference type="GO" id="GO:0043093">
    <property type="term" value="P:FtsZ-dependent cytokinesis"/>
    <property type="evidence" value="ECO:0007669"/>
    <property type="project" value="TreeGrafter"/>
</dbReference>
<dbReference type="InterPro" id="IPR053712">
    <property type="entry name" value="Bac_CellDiv_Activator"/>
</dbReference>
<accession>A0A3G1L0Y6</accession>
<dbReference type="GO" id="GO:0030428">
    <property type="term" value="C:cell septum"/>
    <property type="evidence" value="ECO:0007669"/>
    <property type="project" value="TreeGrafter"/>
</dbReference>
<dbReference type="SUPFAM" id="SSF102829">
    <property type="entry name" value="Cell division protein ZapA-like"/>
    <property type="match status" value="1"/>
</dbReference>
<comment type="function">
    <text evidence="7">Activator of cell division through the inhibition of FtsZ GTPase activity, therefore promoting FtsZ assembly into bundles of protofilaments necessary for the formation of the division Z ring. It is recruited early at mid-cell but it is not essential for cell division.</text>
</comment>
<comment type="subunit">
    <text evidence="8">Homodimer. Interacts with FtsZ.</text>
</comment>
<name>A0A3G1L0Y6_FORW1</name>
<evidence type="ECO:0000313" key="10">
    <source>
        <dbReference type="EMBL" id="ATW28318.1"/>
    </source>
</evidence>
<proteinExistence type="predicted"/>
<protein>
    <recommendedName>
        <fullName evidence="2">Cell division protein ZapA</fullName>
    </recommendedName>
    <alternativeName>
        <fullName evidence="9">Z ring-associated protein ZapA</fullName>
    </alternativeName>
</protein>
<evidence type="ECO:0000256" key="5">
    <source>
        <dbReference type="ARBA" id="ARBA00023210"/>
    </source>
</evidence>
<dbReference type="InterPro" id="IPR036192">
    <property type="entry name" value="Cell_div_ZapA-like_sf"/>
</dbReference>
<dbReference type="EMBL" id="CP017634">
    <property type="protein sequence ID" value="ATW28318.1"/>
    <property type="molecule type" value="Genomic_DNA"/>
</dbReference>
<keyword evidence="4" id="KW-0132">Cell division</keyword>
<dbReference type="GO" id="GO:0000921">
    <property type="term" value="P:septin ring assembly"/>
    <property type="evidence" value="ECO:0007669"/>
    <property type="project" value="TreeGrafter"/>
</dbReference>
<comment type="subcellular location">
    <subcellularLocation>
        <location evidence="1">Cytoplasm</location>
    </subcellularLocation>
</comment>
<keyword evidence="6" id="KW-0131">Cell cycle</keyword>
<sequence length="89" mass="10084">MVDKSKAKVEILGQEYVLRGTEPPEYLETLGKSVGKKMEQVYQSNPSYGPTKVAVLASLQLADELCKLREDYDKIMEELRVLDKIHKIG</sequence>
<reference evidence="10 11" key="1">
    <citation type="submission" date="2016-10" db="EMBL/GenBank/DDBJ databases">
        <title>Complete Genome Sequence of Peptococcaceae strain DCMF.</title>
        <authorList>
            <person name="Edwards R.J."/>
            <person name="Holland S.I."/>
            <person name="Deshpande N.P."/>
            <person name="Wong Y.K."/>
            <person name="Ertan H."/>
            <person name="Manefield M."/>
            <person name="Russell T.L."/>
            <person name="Lee M.J."/>
        </authorList>
    </citation>
    <scope>NUCLEOTIDE SEQUENCE [LARGE SCALE GENOMIC DNA]</scope>
    <source>
        <strain evidence="10 11">DCMF</strain>
    </source>
</reference>
<evidence type="ECO:0000313" key="11">
    <source>
        <dbReference type="Proteomes" id="UP000323521"/>
    </source>
</evidence>
<dbReference type="GO" id="GO:0000917">
    <property type="term" value="P:division septum assembly"/>
    <property type="evidence" value="ECO:0007669"/>
    <property type="project" value="UniProtKB-KW"/>
</dbReference>
<keyword evidence="3" id="KW-0963">Cytoplasm</keyword>
<evidence type="ECO:0000256" key="8">
    <source>
        <dbReference type="ARBA" id="ARBA00026068"/>
    </source>
</evidence>
<keyword evidence="11" id="KW-1185">Reference proteome</keyword>
<organism evidence="10 11">
    <name type="scientific">Formimonas warabiya</name>
    <dbReference type="NCBI Taxonomy" id="1761012"/>
    <lineage>
        <taxon>Bacteria</taxon>
        <taxon>Bacillati</taxon>
        <taxon>Bacillota</taxon>
        <taxon>Clostridia</taxon>
        <taxon>Eubacteriales</taxon>
        <taxon>Peptococcaceae</taxon>
        <taxon>Candidatus Formimonas</taxon>
    </lineage>
</organism>
<dbReference type="KEGG" id="fwa:DCMF_03165"/>
<evidence type="ECO:0000256" key="6">
    <source>
        <dbReference type="ARBA" id="ARBA00023306"/>
    </source>
</evidence>
<evidence type="ECO:0000256" key="9">
    <source>
        <dbReference type="ARBA" id="ARBA00033158"/>
    </source>
</evidence>
<dbReference type="Proteomes" id="UP000323521">
    <property type="component" value="Chromosome"/>
</dbReference>
<dbReference type="Pfam" id="PF05164">
    <property type="entry name" value="ZapA"/>
    <property type="match status" value="1"/>
</dbReference>
<evidence type="ECO:0000256" key="3">
    <source>
        <dbReference type="ARBA" id="ARBA00022490"/>
    </source>
</evidence>
<evidence type="ECO:0000256" key="2">
    <source>
        <dbReference type="ARBA" id="ARBA00015195"/>
    </source>
</evidence>